<comment type="caution">
    <text evidence="2">The sequence shown here is derived from an EMBL/GenBank/DDBJ whole genome shotgun (WGS) entry which is preliminary data.</text>
</comment>
<organism evidence="2 3">
    <name type="scientific">Scomber scombrus</name>
    <name type="common">Atlantic mackerel</name>
    <name type="synonym">Scomber vernalis</name>
    <dbReference type="NCBI Taxonomy" id="13677"/>
    <lineage>
        <taxon>Eukaryota</taxon>
        <taxon>Metazoa</taxon>
        <taxon>Chordata</taxon>
        <taxon>Craniata</taxon>
        <taxon>Vertebrata</taxon>
        <taxon>Euteleostomi</taxon>
        <taxon>Actinopterygii</taxon>
        <taxon>Neopterygii</taxon>
        <taxon>Teleostei</taxon>
        <taxon>Neoteleostei</taxon>
        <taxon>Acanthomorphata</taxon>
        <taxon>Pelagiaria</taxon>
        <taxon>Scombriformes</taxon>
        <taxon>Scombridae</taxon>
        <taxon>Scomber</taxon>
    </lineage>
</organism>
<name>A0AAV1PNK6_SCOSC</name>
<gene>
    <name evidence="2" type="ORF">FSCOSCO3_A026685</name>
</gene>
<evidence type="ECO:0000313" key="2">
    <source>
        <dbReference type="EMBL" id="CAK6973108.1"/>
    </source>
</evidence>
<dbReference type="AlphaFoldDB" id="A0AAV1PNK6"/>
<reference evidence="2 3" key="1">
    <citation type="submission" date="2024-01" db="EMBL/GenBank/DDBJ databases">
        <authorList>
            <person name="Alioto T."/>
            <person name="Alioto T."/>
            <person name="Gomez Garrido J."/>
        </authorList>
    </citation>
    <scope>NUCLEOTIDE SEQUENCE [LARGE SCALE GENOMIC DNA]</scope>
</reference>
<proteinExistence type="predicted"/>
<dbReference type="EMBL" id="CAWUFR010000222">
    <property type="protein sequence ID" value="CAK6973108.1"/>
    <property type="molecule type" value="Genomic_DNA"/>
</dbReference>
<accession>A0AAV1PNK6</accession>
<sequence length="87" mass="9577">MLYDSVFHSENTLRKQHVCNCVYLDTVSAPCSSLQQQQQQQQQKRPASSLLSPPTSNIHPARARSCSRGGATLTGQAAPAQPRLERN</sequence>
<evidence type="ECO:0000256" key="1">
    <source>
        <dbReference type="SAM" id="MobiDB-lite"/>
    </source>
</evidence>
<evidence type="ECO:0000313" key="3">
    <source>
        <dbReference type="Proteomes" id="UP001314229"/>
    </source>
</evidence>
<dbReference type="Proteomes" id="UP001314229">
    <property type="component" value="Unassembled WGS sequence"/>
</dbReference>
<feature type="compositionally biased region" description="Polar residues" evidence="1">
    <location>
        <begin position="44"/>
        <end position="58"/>
    </location>
</feature>
<protein>
    <submittedName>
        <fullName evidence="2">Uncharacterized protein</fullName>
    </submittedName>
</protein>
<keyword evidence="3" id="KW-1185">Reference proteome</keyword>
<feature type="region of interest" description="Disordered" evidence="1">
    <location>
        <begin position="33"/>
        <end position="87"/>
    </location>
</feature>